<name>A0ABR9PY40_9BACT</name>
<protein>
    <submittedName>
        <fullName evidence="2">DUF4157 domain-containing protein</fullName>
    </submittedName>
</protein>
<proteinExistence type="predicted"/>
<dbReference type="Pfam" id="PF13699">
    <property type="entry name" value="eCIS_core"/>
    <property type="match status" value="1"/>
</dbReference>
<feature type="domain" description="eCIS core" evidence="1">
    <location>
        <begin position="17"/>
        <end position="90"/>
    </location>
</feature>
<reference evidence="2 3" key="1">
    <citation type="submission" date="2020-02" db="EMBL/GenBank/DDBJ databases">
        <authorList>
            <person name="Babadi Z.K."/>
            <person name="Risdian C."/>
            <person name="Ebrahimipour G.H."/>
            <person name="Wink J."/>
        </authorList>
    </citation>
    <scope>NUCLEOTIDE SEQUENCE [LARGE SCALE GENOMIC DNA]</scope>
    <source>
        <strain evidence="2 3">ZKHCc1 1396</strain>
    </source>
</reference>
<accession>A0ABR9PY40</accession>
<dbReference type="RefSeq" id="WP_193430004.1">
    <property type="nucleotide sequence ID" value="NZ_CBCSIP010000099.1"/>
</dbReference>
<comment type="caution">
    <text evidence="2">The sequence shown here is derived from an EMBL/GenBank/DDBJ whole genome shotgun (WGS) entry which is preliminary data.</text>
</comment>
<keyword evidence="3" id="KW-1185">Reference proteome</keyword>
<sequence>MSNNDLTRLERQGTAKPLPLGLRRHLEAFFAEDFSDVRVHLDARPLALGAWAFTHGTDIHFVPSRYRPGTEAGVWLLAHELAHVVQQRRGDVPDMRGGVLDDAKLEAEADRLATLAVAFLRGGRFARGAGRGATRGPGCTTVTGSPSVAIQCFRVVRQVDSSRQEVEFSRKEPQPVNGLYKADGYYYSRIAEAQTTILYERSKTPYPPEPVVPPPQPGSSVPYKTVSDTRHLRAEMKKSEALLHQRYLQLGPIQRDVDQLSNQLYLTLQNGNNALNVKLRALHRRLQLLQRRATRSAFAELRAYITQFESQAHLPLIYRLEMGLPDAMNGIIGGFRARSMPFVPSNHLLLLLEDTPKQPHVGEDHKTLEERFDVLARKSGAPPKIPAYTESVRERHIHEVDLAMLPTQGGLPIDRVRQLTDSEGVLPTVTTVTDAPPGEKAMAIGFQGAIDFGGELTVGNNKATRIYGLLFPKDVLAEVGVKMRDEDSPNLTVFSTQSRRNNLSKLFSIRYEKSTAKDGQAHLHDDWLLELDDGTFINQTEYLRQIALGVVELRLVNDVWVVRKYTTFGPLDS</sequence>
<dbReference type="InterPro" id="IPR025295">
    <property type="entry name" value="eCIS_core_dom"/>
</dbReference>
<dbReference type="EMBL" id="JAAIYO010000014">
    <property type="protein sequence ID" value="MBE4752828.1"/>
    <property type="molecule type" value="Genomic_DNA"/>
</dbReference>
<evidence type="ECO:0000259" key="1">
    <source>
        <dbReference type="Pfam" id="PF13699"/>
    </source>
</evidence>
<dbReference type="Proteomes" id="UP001516472">
    <property type="component" value="Unassembled WGS sequence"/>
</dbReference>
<evidence type="ECO:0000313" key="3">
    <source>
        <dbReference type="Proteomes" id="UP001516472"/>
    </source>
</evidence>
<gene>
    <name evidence="2" type="ORF">G4177_32200</name>
</gene>
<organism evidence="2 3">
    <name type="scientific">Corallococcus soli</name>
    <dbReference type="NCBI Taxonomy" id="2710757"/>
    <lineage>
        <taxon>Bacteria</taxon>
        <taxon>Pseudomonadati</taxon>
        <taxon>Myxococcota</taxon>
        <taxon>Myxococcia</taxon>
        <taxon>Myxococcales</taxon>
        <taxon>Cystobacterineae</taxon>
        <taxon>Myxococcaceae</taxon>
        <taxon>Corallococcus</taxon>
    </lineage>
</organism>
<evidence type="ECO:0000313" key="2">
    <source>
        <dbReference type="EMBL" id="MBE4752828.1"/>
    </source>
</evidence>